<evidence type="ECO:0000259" key="11">
    <source>
        <dbReference type="Pfam" id="PF00294"/>
    </source>
</evidence>
<keyword evidence="9 10" id="KW-0119">Carbohydrate metabolism</keyword>
<evidence type="ECO:0000313" key="13">
    <source>
        <dbReference type="Proteomes" id="UP000317977"/>
    </source>
</evidence>
<feature type="binding site" evidence="10">
    <location>
        <position position="280"/>
    </location>
    <ligand>
        <name>K(+)</name>
        <dbReference type="ChEBI" id="CHEBI:29103"/>
    </ligand>
</feature>
<comment type="caution">
    <text evidence="10">Lacks conserved residue(s) required for the propagation of feature annotation.</text>
</comment>
<dbReference type="OrthoDB" id="9775849at2"/>
<feature type="domain" description="Carbohydrate kinase PfkB" evidence="11">
    <location>
        <begin position="2"/>
        <end position="281"/>
    </location>
</feature>
<sequence length="297" mass="30952">MDLVVCCQEMPKPGQTITAESASEICGGKGANQAVGAAMVGGQVRMIGRVGSDAFADRLHANLAKHNVDCSTVATTADCTSGLAVITVESSGQNSILVVPGANGKVSVSDVQDHREVIACADVLMLQLEIPTPSVIAAIRIAKQYNVRCILDPAPVARDWTDELLDVDLVCPNETEAAAITGIEINTIEDARSAALQLQSRGAKNVAVTMGEKGTVLLDGETFHHVAPTPIQPVDSTAAGDAFASALAVEWARTSNLLQATRFASIAGALAATKFGAQQSLANRIEIDALRIQTCHK</sequence>
<dbReference type="EMBL" id="SJPX01000002">
    <property type="protein sequence ID" value="TWU55855.1"/>
    <property type="molecule type" value="Genomic_DNA"/>
</dbReference>
<feature type="binding site" evidence="10">
    <location>
        <position position="129"/>
    </location>
    <ligand>
        <name>substrate</name>
    </ligand>
</feature>
<feature type="binding site" evidence="10">
    <location>
        <position position="271"/>
    </location>
    <ligand>
        <name>K(+)</name>
        <dbReference type="ChEBI" id="CHEBI:29103"/>
    </ligand>
</feature>
<evidence type="ECO:0000256" key="9">
    <source>
        <dbReference type="ARBA" id="ARBA00023277"/>
    </source>
</evidence>
<comment type="cofactor">
    <cofactor evidence="10">
        <name>Mg(2+)</name>
        <dbReference type="ChEBI" id="CHEBI:18420"/>
    </cofactor>
</comment>
<comment type="subunit">
    <text evidence="10">Homodimer.</text>
</comment>
<dbReference type="GO" id="GO:0005524">
    <property type="term" value="F:ATP binding"/>
    <property type="evidence" value="ECO:0007669"/>
    <property type="project" value="UniProtKB-UniRule"/>
</dbReference>
<feature type="binding site" evidence="10">
    <location>
        <position position="274"/>
    </location>
    <ligand>
        <name>K(+)</name>
        <dbReference type="ChEBI" id="CHEBI:29103"/>
    </ligand>
</feature>
<keyword evidence="5 10" id="KW-0418">Kinase</keyword>
<dbReference type="EC" id="2.7.1.229" evidence="10"/>
<dbReference type="GO" id="GO:0004747">
    <property type="term" value="F:ribokinase activity"/>
    <property type="evidence" value="ECO:0007669"/>
    <property type="project" value="InterPro"/>
</dbReference>
<keyword evidence="10" id="KW-0963">Cytoplasm</keyword>
<keyword evidence="3 10" id="KW-0479">Metal-binding</keyword>
<dbReference type="HAMAP" id="MF_01987">
    <property type="entry name" value="Ribokinase"/>
    <property type="match status" value="1"/>
</dbReference>
<feature type="binding site" evidence="10">
    <location>
        <position position="276"/>
    </location>
    <ligand>
        <name>K(+)</name>
        <dbReference type="ChEBI" id="CHEBI:29103"/>
    </ligand>
</feature>
<feature type="binding site" evidence="10">
    <location>
        <position position="241"/>
    </location>
    <ligand>
        <name>substrate</name>
    </ligand>
</feature>
<accession>A0A5C6F3W3</accession>
<keyword evidence="8 10" id="KW-0630">Potassium</keyword>
<dbReference type="GO" id="GO:0005829">
    <property type="term" value="C:cytosol"/>
    <property type="evidence" value="ECO:0007669"/>
    <property type="project" value="TreeGrafter"/>
</dbReference>
<comment type="catalytic activity">
    <reaction evidence="10">
        <text>2-deoxy-D-ribose + ATP = 2-deoxy-D-ribose 5-phosphate + ADP + H(+)</text>
        <dbReference type="Rhea" id="RHEA:30871"/>
        <dbReference type="ChEBI" id="CHEBI:15378"/>
        <dbReference type="ChEBI" id="CHEBI:30616"/>
        <dbReference type="ChEBI" id="CHEBI:62877"/>
        <dbReference type="ChEBI" id="CHEBI:90761"/>
        <dbReference type="ChEBI" id="CHEBI:456216"/>
        <dbReference type="EC" id="2.7.1.229"/>
    </reaction>
</comment>
<evidence type="ECO:0000256" key="10">
    <source>
        <dbReference type="HAMAP-Rule" id="MF_01987"/>
    </source>
</evidence>
<dbReference type="PANTHER" id="PTHR10584:SF166">
    <property type="entry name" value="RIBOKINASE"/>
    <property type="match status" value="1"/>
</dbReference>
<feature type="active site" description="Proton acceptor" evidence="10">
    <location>
        <position position="241"/>
    </location>
</feature>
<proteinExistence type="inferred from homology"/>
<dbReference type="Pfam" id="PF00294">
    <property type="entry name" value="PfkB"/>
    <property type="match status" value="1"/>
</dbReference>
<feature type="binding site" evidence="10">
    <location>
        <position position="235"/>
    </location>
    <ligand>
        <name>K(+)</name>
        <dbReference type="ChEBI" id="CHEBI:29103"/>
    </ligand>
</feature>
<keyword evidence="13" id="KW-1185">Reference proteome</keyword>
<evidence type="ECO:0000256" key="4">
    <source>
        <dbReference type="ARBA" id="ARBA00022741"/>
    </source>
</evidence>
<comment type="similarity">
    <text evidence="1">Belongs to the carbohydrate kinase pfkB family.</text>
</comment>
<feature type="binding site" evidence="10">
    <location>
        <position position="237"/>
    </location>
    <ligand>
        <name>K(+)</name>
        <dbReference type="ChEBI" id="CHEBI:29103"/>
    </ligand>
</feature>
<keyword evidence="6 10" id="KW-0067">ATP-binding</keyword>
<feature type="binding site" evidence="10">
    <location>
        <position position="173"/>
    </location>
    <ligand>
        <name>ATP</name>
        <dbReference type="ChEBI" id="CHEBI:30616"/>
    </ligand>
</feature>
<evidence type="ECO:0000256" key="3">
    <source>
        <dbReference type="ARBA" id="ARBA00022723"/>
    </source>
</evidence>
<evidence type="ECO:0000256" key="5">
    <source>
        <dbReference type="ARBA" id="ARBA00022777"/>
    </source>
</evidence>
<dbReference type="PRINTS" id="PR00990">
    <property type="entry name" value="RIBOKINASE"/>
</dbReference>
<feature type="binding site" evidence="10">
    <location>
        <begin position="240"/>
        <end position="241"/>
    </location>
    <ligand>
        <name>ATP</name>
        <dbReference type="ChEBI" id="CHEBI:30616"/>
    </ligand>
</feature>
<dbReference type="InterPro" id="IPR002139">
    <property type="entry name" value="Ribo/fructo_kinase"/>
</dbReference>
<dbReference type="AlphaFoldDB" id="A0A5C6F3W3"/>
<keyword evidence="2 10" id="KW-0808">Transferase</keyword>
<name>A0A5C6F3W3_9BACT</name>
<comment type="similarity">
    <text evidence="10">Belongs to the carbohydrate kinase PfkB family. Deoxyribokinase subfamily.</text>
</comment>
<comment type="function">
    <text evidence="10">Catalyzes the ATP-dependent phosphorylation of 2-deoxy-D-ribose to 2-deoxy-D-ribose 5-phosphate (dRib-5P), allowing the use of deoxyribose as the sole carbon source.</text>
</comment>
<dbReference type="PROSITE" id="PS00584">
    <property type="entry name" value="PFKB_KINASES_2"/>
    <property type="match status" value="1"/>
</dbReference>
<reference evidence="12 13" key="1">
    <citation type="submission" date="2019-02" db="EMBL/GenBank/DDBJ databases">
        <title>Deep-cultivation of Planctomycetes and their phenomic and genomic characterization uncovers novel biology.</title>
        <authorList>
            <person name="Wiegand S."/>
            <person name="Jogler M."/>
            <person name="Boedeker C."/>
            <person name="Pinto D."/>
            <person name="Vollmers J."/>
            <person name="Rivas-Marin E."/>
            <person name="Kohn T."/>
            <person name="Peeters S.H."/>
            <person name="Heuer A."/>
            <person name="Rast P."/>
            <person name="Oberbeckmann S."/>
            <person name="Bunk B."/>
            <person name="Jeske O."/>
            <person name="Meyerdierks A."/>
            <person name="Storesund J.E."/>
            <person name="Kallscheuer N."/>
            <person name="Luecker S."/>
            <person name="Lage O.M."/>
            <person name="Pohl T."/>
            <person name="Merkel B.J."/>
            <person name="Hornburger P."/>
            <person name="Mueller R.-W."/>
            <person name="Bruemmer F."/>
            <person name="Labrenz M."/>
            <person name="Spormann A.M."/>
            <person name="Op Den Camp H."/>
            <person name="Overmann J."/>
            <person name="Amann R."/>
            <person name="Jetten M.S.M."/>
            <person name="Mascher T."/>
            <person name="Medema M.H."/>
            <person name="Devos D.P."/>
            <person name="Kaster A.-K."/>
            <person name="Ovreas L."/>
            <person name="Rohde M."/>
            <person name="Galperin M.Y."/>
            <person name="Jogler C."/>
        </authorList>
    </citation>
    <scope>NUCLEOTIDE SEQUENCE [LARGE SCALE GENOMIC DNA]</scope>
    <source>
        <strain evidence="12 13">Poly59</strain>
    </source>
</reference>
<evidence type="ECO:0000256" key="7">
    <source>
        <dbReference type="ARBA" id="ARBA00022842"/>
    </source>
</evidence>
<comment type="caution">
    <text evidence="12">The sequence shown here is derived from an EMBL/GenBank/DDBJ whole genome shotgun (WGS) entry which is preliminary data.</text>
</comment>
<dbReference type="InterPro" id="IPR029056">
    <property type="entry name" value="Ribokinase-like"/>
</dbReference>
<dbReference type="GO" id="GO:0019303">
    <property type="term" value="P:D-ribose catabolic process"/>
    <property type="evidence" value="ECO:0007669"/>
    <property type="project" value="UniProtKB-UniPathway"/>
</dbReference>
<dbReference type="InterPro" id="IPR002173">
    <property type="entry name" value="Carboh/pur_kinase_PfkB_CS"/>
</dbReference>
<feature type="site" description="Important for substrate specificity" evidence="10">
    <location>
        <position position="1"/>
    </location>
</feature>
<feature type="binding site" evidence="10">
    <location>
        <begin position="28"/>
        <end position="32"/>
    </location>
    <ligand>
        <name>substrate</name>
    </ligand>
</feature>
<dbReference type="Proteomes" id="UP000317977">
    <property type="component" value="Unassembled WGS sequence"/>
</dbReference>
<dbReference type="PANTHER" id="PTHR10584">
    <property type="entry name" value="SUGAR KINASE"/>
    <property type="match status" value="1"/>
</dbReference>
<feature type="binding site" evidence="10">
    <location>
        <begin position="209"/>
        <end position="214"/>
    </location>
    <ligand>
        <name>ATP</name>
        <dbReference type="ChEBI" id="CHEBI:30616"/>
    </ligand>
</feature>
<evidence type="ECO:0000256" key="1">
    <source>
        <dbReference type="ARBA" id="ARBA00005380"/>
    </source>
</evidence>
<evidence type="ECO:0000313" key="12">
    <source>
        <dbReference type="EMBL" id="TWU55855.1"/>
    </source>
</evidence>
<evidence type="ECO:0000256" key="2">
    <source>
        <dbReference type="ARBA" id="ARBA00022679"/>
    </source>
</evidence>
<organism evidence="12 13">
    <name type="scientific">Rubripirellula reticaptiva</name>
    <dbReference type="NCBI Taxonomy" id="2528013"/>
    <lineage>
        <taxon>Bacteria</taxon>
        <taxon>Pseudomonadati</taxon>
        <taxon>Planctomycetota</taxon>
        <taxon>Planctomycetia</taxon>
        <taxon>Pirellulales</taxon>
        <taxon>Pirellulaceae</taxon>
        <taxon>Rubripirellula</taxon>
    </lineage>
</organism>
<keyword evidence="4 10" id="KW-0547">Nucleotide-binding</keyword>
<keyword evidence="7 10" id="KW-0460">Magnesium</keyword>
<dbReference type="GO" id="GO:0046872">
    <property type="term" value="F:metal ion binding"/>
    <property type="evidence" value="ECO:0007669"/>
    <property type="project" value="UniProtKB-KW"/>
</dbReference>
<dbReference type="CDD" id="cd01174">
    <property type="entry name" value="ribokinase"/>
    <property type="match status" value="1"/>
</dbReference>
<dbReference type="InterPro" id="IPR011877">
    <property type="entry name" value="Ribokinase"/>
</dbReference>
<comment type="subcellular location">
    <subcellularLocation>
        <location evidence="10">Cytoplasm</location>
    </subcellularLocation>
</comment>
<dbReference type="InterPro" id="IPR011611">
    <property type="entry name" value="PfkB_dom"/>
</dbReference>
<protein>
    <recommendedName>
        <fullName evidence="10">Deoxyribokinase</fullName>
        <shortName evidence="10">dRK</shortName>
        <ecNumber evidence="10">2.7.1.229</ecNumber>
    </recommendedName>
    <alternativeName>
        <fullName evidence="10">ATP:2-deoxy-D-ribose 5-phosphotransferase</fullName>
    </alternativeName>
</protein>
<dbReference type="UniPathway" id="UPA00916">
    <property type="reaction ID" value="UER00889"/>
</dbReference>
<dbReference type="SUPFAM" id="SSF53613">
    <property type="entry name" value="Ribokinase-like"/>
    <property type="match status" value="1"/>
</dbReference>
<dbReference type="Gene3D" id="3.40.1190.20">
    <property type="match status" value="1"/>
</dbReference>
<evidence type="ECO:0000256" key="8">
    <source>
        <dbReference type="ARBA" id="ARBA00022958"/>
    </source>
</evidence>
<evidence type="ECO:0000256" key="6">
    <source>
        <dbReference type="ARBA" id="ARBA00022840"/>
    </source>
</evidence>
<gene>
    <name evidence="12" type="primary">rbsK_2</name>
    <name evidence="10" type="synonym">deoK</name>
    <name evidence="12" type="ORF">Poly59_21580</name>
</gene>